<evidence type="ECO:0000259" key="11">
    <source>
        <dbReference type="PROSITE" id="PS50112"/>
    </source>
</evidence>
<feature type="domain" description="PAS" evidence="11">
    <location>
        <begin position="209"/>
        <end position="283"/>
    </location>
</feature>
<dbReference type="SUPFAM" id="SSF55874">
    <property type="entry name" value="ATPase domain of HSP90 chaperone/DNA topoisomerase II/histidine kinase"/>
    <property type="match status" value="1"/>
</dbReference>
<evidence type="ECO:0000256" key="1">
    <source>
        <dbReference type="ARBA" id="ARBA00000085"/>
    </source>
</evidence>
<dbReference type="InterPro" id="IPR005467">
    <property type="entry name" value="His_kinase_dom"/>
</dbReference>
<dbReference type="NCBIfam" id="TIGR00229">
    <property type="entry name" value="sensory_box"/>
    <property type="match status" value="1"/>
</dbReference>
<evidence type="ECO:0000313" key="13">
    <source>
        <dbReference type="EMBL" id="TCL37610.1"/>
    </source>
</evidence>
<feature type="transmembrane region" description="Helical" evidence="9">
    <location>
        <begin position="120"/>
        <end position="139"/>
    </location>
</feature>
<evidence type="ECO:0000256" key="7">
    <source>
        <dbReference type="ARBA" id="ARBA00022840"/>
    </source>
</evidence>
<feature type="transmembrane region" description="Helical" evidence="9">
    <location>
        <begin position="151"/>
        <end position="170"/>
    </location>
</feature>
<dbReference type="InterPro" id="IPR035965">
    <property type="entry name" value="PAS-like_dom_sf"/>
</dbReference>
<evidence type="ECO:0000259" key="12">
    <source>
        <dbReference type="PROSITE" id="PS50113"/>
    </source>
</evidence>
<keyword evidence="9" id="KW-1133">Transmembrane helix</keyword>
<keyword evidence="9" id="KW-0472">Membrane</keyword>
<dbReference type="InterPro" id="IPR003594">
    <property type="entry name" value="HATPase_dom"/>
</dbReference>
<dbReference type="PROSITE" id="PS50112">
    <property type="entry name" value="PAS"/>
    <property type="match status" value="1"/>
</dbReference>
<dbReference type="PANTHER" id="PTHR43065:SF46">
    <property type="entry name" value="C4-DICARBOXYLATE TRANSPORT SENSOR PROTEIN DCTB"/>
    <property type="match status" value="1"/>
</dbReference>
<dbReference type="RefSeq" id="WP_132078415.1">
    <property type="nucleotide sequence ID" value="NZ_DAIMLW010000001.1"/>
</dbReference>
<dbReference type="PANTHER" id="PTHR43065">
    <property type="entry name" value="SENSOR HISTIDINE KINASE"/>
    <property type="match status" value="1"/>
</dbReference>
<dbReference type="EMBL" id="SLUI01000005">
    <property type="protein sequence ID" value="TCL37610.1"/>
    <property type="molecule type" value="Genomic_DNA"/>
</dbReference>
<dbReference type="SMART" id="SM00387">
    <property type="entry name" value="HATPase_c"/>
    <property type="match status" value="1"/>
</dbReference>
<dbReference type="InterPro" id="IPR036890">
    <property type="entry name" value="HATPase_C_sf"/>
</dbReference>
<feature type="domain" description="PAC" evidence="12">
    <location>
        <begin position="285"/>
        <end position="337"/>
    </location>
</feature>
<reference evidence="13 14" key="1">
    <citation type="submission" date="2019-03" db="EMBL/GenBank/DDBJ databases">
        <title>Genomic Encyclopedia of Type Strains, Phase IV (KMG-IV): sequencing the most valuable type-strain genomes for metagenomic binning, comparative biology and taxonomic classification.</title>
        <authorList>
            <person name="Goeker M."/>
        </authorList>
    </citation>
    <scope>NUCLEOTIDE SEQUENCE [LARGE SCALE GENOMIC DNA]</scope>
    <source>
        <strain evidence="13 14">DSM 15969</strain>
    </source>
</reference>
<dbReference type="InterPro" id="IPR013655">
    <property type="entry name" value="PAS_fold_3"/>
</dbReference>
<accession>A0A4R1PZ97</accession>
<dbReference type="InterPro" id="IPR001610">
    <property type="entry name" value="PAC"/>
</dbReference>
<dbReference type="Pfam" id="PF08447">
    <property type="entry name" value="PAS_3"/>
    <property type="match status" value="1"/>
</dbReference>
<keyword evidence="7" id="KW-0067">ATP-binding</keyword>
<dbReference type="Proteomes" id="UP000295063">
    <property type="component" value="Unassembled WGS sequence"/>
</dbReference>
<dbReference type="OrthoDB" id="1672409at2"/>
<evidence type="ECO:0000256" key="8">
    <source>
        <dbReference type="ARBA" id="ARBA00023012"/>
    </source>
</evidence>
<gene>
    <name evidence="13" type="ORF">EV210_10541</name>
</gene>
<dbReference type="PRINTS" id="PR00344">
    <property type="entry name" value="BCTRLSENSOR"/>
</dbReference>
<name>A0A4R1PZ97_9FIRM</name>
<feature type="domain" description="Histidine kinase" evidence="10">
    <location>
        <begin position="350"/>
        <end position="556"/>
    </location>
</feature>
<dbReference type="InterPro" id="IPR004358">
    <property type="entry name" value="Sig_transdc_His_kin-like_C"/>
</dbReference>
<dbReference type="GO" id="GO:0005524">
    <property type="term" value="F:ATP binding"/>
    <property type="evidence" value="ECO:0007669"/>
    <property type="project" value="UniProtKB-KW"/>
</dbReference>
<evidence type="ECO:0000313" key="14">
    <source>
        <dbReference type="Proteomes" id="UP000295063"/>
    </source>
</evidence>
<feature type="transmembrane region" description="Helical" evidence="9">
    <location>
        <begin position="63"/>
        <end position="87"/>
    </location>
</feature>
<organism evidence="13 14">
    <name type="scientific">Anaerospora hongkongensis</name>
    <dbReference type="NCBI Taxonomy" id="244830"/>
    <lineage>
        <taxon>Bacteria</taxon>
        <taxon>Bacillati</taxon>
        <taxon>Bacillota</taxon>
        <taxon>Negativicutes</taxon>
        <taxon>Selenomonadales</taxon>
        <taxon>Sporomusaceae</taxon>
        <taxon>Anaerospora</taxon>
    </lineage>
</organism>
<feature type="transmembrane region" description="Helical" evidence="9">
    <location>
        <begin position="94"/>
        <end position="114"/>
    </location>
</feature>
<evidence type="ECO:0000256" key="2">
    <source>
        <dbReference type="ARBA" id="ARBA00012438"/>
    </source>
</evidence>
<dbReference type="AlphaFoldDB" id="A0A4R1PZ97"/>
<keyword evidence="4" id="KW-0808">Transferase</keyword>
<comment type="catalytic activity">
    <reaction evidence="1">
        <text>ATP + protein L-histidine = ADP + protein N-phospho-L-histidine.</text>
        <dbReference type="EC" id="2.7.13.3"/>
    </reaction>
</comment>
<dbReference type="GO" id="GO:0000155">
    <property type="term" value="F:phosphorelay sensor kinase activity"/>
    <property type="evidence" value="ECO:0007669"/>
    <property type="project" value="InterPro"/>
</dbReference>
<keyword evidence="8" id="KW-0902">Two-component regulatory system</keyword>
<keyword evidence="3" id="KW-0597">Phosphoprotein</keyword>
<dbReference type="InterPro" id="IPR000014">
    <property type="entry name" value="PAS"/>
</dbReference>
<evidence type="ECO:0000256" key="3">
    <source>
        <dbReference type="ARBA" id="ARBA00022553"/>
    </source>
</evidence>
<keyword evidence="5" id="KW-0547">Nucleotide-binding</keyword>
<feature type="transmembrane region" description="Helical" evidence="9">
    <location>
        <begin position="34"/>
        <end position="51"/>
    </location>
</feature>
<dbReference type="Pfam" id="PF02518">
    <property type="entry name" value="HATPase_c"/>
    <property type="match status" value="1"/>
</dbReference>
<evidence type="ECO:0000259" key="10">
    <source>
        <dbReference type="PROSITE" id="PS50109"/>
    </source>
</evidence>
<dbReference type="InterPro" id="IPR036097">
    <property type="entry name" value="HisK_dim/P_sf"/>
</dbReference>
<dbReference type="Gene3D" id="3.30.450.20">
    <property type="entry name" value="PAS domain"/>
    <property type="match status" value="1"/>
</dbReference>
<dbReference type="Gene3D" id="1.10.287.130">
    <property type="match status" value="1"/>
</dbReference>
<evidence type="ECO:0000256" key="6">
    <source>
        <dbReference type="ARBA" id="ARBA00022777"/>
    </source>
</evidence>
<dbReference type="SMART" id="SM00086">
    <property type="entry name" value="PAC"/>
    <property type="match status" value="1"/>
</dbReference>
<evidence type="ECO:0000256" key="9">
    <source>
        <dbReference type="SAM" id="Phobius"/>
    </source>
</evidence>
<sequence>MDFFYIVVFGTATGTFLLTLVYLYLYIAYRDRYMGVWTFSWFILLFRLMFVDSGILEWKESTWGFMVFTGMLLSSALLFLWAAYLFIAKPLKTWWLILGIGIFLISNLFSILGFPFFYRLFPLAWFCGSVGIWAGISFMRHLRAEVVSKRILGYAYILWGIHNLDMPFLIDVTWFAPWGYMIEGILRLSVAIASLLLYLEQTRINLAQKESQYRLLAENAVDVIFLYKMLPEAKIEYISPSITAVTGYSPEEYYADAKLLINTIHPDDVAIFETYIKDATHSSPLPLTLRILRKDQTISWIEQNIVPVFDQAGKLLSLEGIIRDVTARKNLEQSMSRMDRMNMIGEMAANVAHEIRNPLTTVRGYLQIMGNRQEFVAYKDRFELMIGELDRTNAIIREYLSLAKNKLVELKHHDLNASITSLLPLLEADAIATKANVILALDTIPQIYLDENEIRQLLLNLVRNGLEAMPSGGTLQISTYLDKEKDQVVMAVTDQGSGIPSHILENLGTPFLTTKESGTGLGLPVCYRIAGRHNATIEVETTDRGTTFFVRFNFTKLRIA</sequence>
<dbReference type="SMART" id="SM00091">
    <property type="entry name" value="PAS"/>
    <property type="match status" value="1"/>
</dbReference>
<dbReference type="SUPFAM" id="SSF47384">
    <property type="entry name" value="Homodimeric domain of signal transducing histidine kinase"/>
    <property type="match status" value="1"/>
</dbReference>
<dbReference type="PROSITE" id="PS50113">
    <property type="entry name" value="PAC"/>
    <property type="match status" value="1"/>
</dbReference>
<dbReference type="SMART" id="SM00388">
    <property type="entry name" value="HisKA"/>
    <property type="match status" value="1"/>
</dbReference>
<dbReference type="CDD" id="cd00082">
    <property type="entry name" value="HisKA"/>
    <property type="match status" value="1"/>
</dbReference>
<dbReference type="InterPro" id="IPR003661">
    <property type="entry name" value="HisK_dim/P_dom"/>
</dbReference>
<comment type="caution">
    <text evidence="13">The sequence shown here is derived from an EMBL/GenBank/DDBJ whole genome shotgun (WGS) entry which is preliminary data.</text>
</comment>
<dbReference type="CDD" id="cd00130">
    <property type="entry name" value="PAS"/>
    <property type="match status" value="1"/>
</dbReference>
<evidence type="ECO:0000256" key="5">
    <source>
        <dbReference type="ARBA" id="ARBA00022741"/>
    </source>
</evidence>
<dbReference type="EC" id="2.7.13.3" evidence="2"/>
<dbReference type="PROSITE" id="PS50109">
    <property type="entry name" value="HIS_KIN"/>
    <property type="match status" value="1"/>
</dbReference>
<evidence type="ECO:0000256" key="4">
    <source>
        <dbReference type="ARBA" id="ARBA00022679"/>
    </source>
</evidence>
<proteinExistence type="predicted"/>
<dbReference type="InterPro" id="IPR000700">
    <property type="entry name" value="PAS-assoc_C"/>
</dbReference>
<feature type="transmembrane region" description="Helical" evidence="9">
    <location>
        <begin position="176"/>
        <end position="199"/>
    </location>
</feature>
<keyword evidence="9" id="KW-0812">Transmembrane</keyword>
<protein>
    <recommendedName>
        <fullName evidence="2">histidine kinase</fullName>
        <ecNumber evidence="2">2.7.13.3</ecNumber>
    </recommendedName>
</protein>
<keyword evidence="6" id="KW-0418">Kinase</keyword>
<keyword evidence="14" id="KW-1185">Reference proteome</keyword>
<dbReference type="Pfam" id="PF00512">
    <property type="entry name" value="HisKA"/>
    <property type="match status" value="1"/>
</dbReference>
<feature type="transmembrane region" description="Helical" evidence="9">
    <location>
        <begin position="6"/>
        <end position="27"/>
    </location>
</feature>
<dbReference type="Gene3D" id="3.30.565.10">
    <property type="entry name" value="Histidine kinase-like ATPase, C-terminal domain"/>
    <property type="match status" value="1"/>
</dbReference>
<dbReference type="SUPFAM" id="SSF55785">
    <property type="entry name" value="PYP-like sensor domain (PAS domain)"/>
    <property type="match status" value="1"/>
</dbReference>